<proteinExistence type="predicted"/>
<keyword evidence="2 4" id="KW-0863">Zinc-finger</keyword>
<dbReference type="Proteomes" id="UP000193067">
    <property type="component" value="Unassembled WGS sequence"/>
</dbReference>
<reference evidence="8 9" key="1">
    <citation type="journal article" date="2015" name="Biotechnol. Biofuels">
        <title>Enhanced degradation of softwood versus hardwood by the white-rot fungus Pycnoporus coccineus.</title>
        <authorList>
            <person name="Couturier M."/>
            <person name="Navarro D."/>
            <person name="Chevret D."/>
            <person name="Henrissat B."/>
            <person name="Piumi F."/>
            <person name="Ruiz-Duenas F.J."/>
            <person name="Martinez A.T."/>
            <person name="Grigoriev I.V."/>
            <person name="Riley R."/>
            <person name="Lipzen A."/>
            <person name="Berrin J.G."/>
            <person name="Master E.R."/>
            <person name="Rosso M.N."/>
        </authorList>
    </citation>
    <scope>NUCLEOTIDE SEQUENCE [LARGE SCALE GENOMIC DNA]</scope>
    <source>
        <strain evidence="8 9">BRFM310</strain>
    </source>
</reference>
<dbReference type="SUPFAM" id="SSF57850">
    <property type="entry name" value="RING/U-box"/>
    <property type="match status" value="1"/>
</dbReference>
<feature type="compositionally biased region" description="Acidic residues" evidence="6">
    <location>
        <begin position="275"/>
        <end position="292"/>
    </location>
</feature>
<evidence type="ECO:0000256" key="4">
    <source>
        <dbReference type="PROSITE-ProRule" id="PRU00175"/>
    </source>
</evidence>
<dbReference type="PANTHER" id="PTHR12109">
    <property type="entry name" value="RING FINGER PROTEIN 141-RELATED"/>
    <property type="match status" value="1"/>
</dbReference>
<dbReference type="Pfam" id="PF13639">
    <property type="entry name" value="zf-RING_2"/>
    <property type="match status" value="1"/>
</dbReference>
<feature type="compositionally biased region" description="Low complexity" evidence="6">
    <location>
        <begin position="354"/>
        <end position="369"/>
    </location>
</feature>
<dbReference type="InterPro" id="IPR001841">
    <property type="entry name" value="Znf_RING"/>
</dbReference>
<feature type="compositionally biased region" description="Basic and acidic residues" evidence="6">
    <location>
        <begin position="400"/>
        <end position="421"/>
    </location>
</feature>
<organism evidence="8 9">
    <name type="scientific">Trametes coccinea (strain BRFM310)</name>
    <name type="common">Pycnoporus coccineus</name>
    <dbReference type="NCBI Taxonomy" id="1353009"/>
    <lineage>
        <taxon>Eukaryota</taxon>
        <taxon>Fungi</taxon>
        <taxon>Dikarya</taxon>
        <taxon>Basidiomycota</taxon>
        <taxon>Agaricomycotina</taxon>
        <taxon>Agaricomycetes</taxon>
        <taxon>Polyporales</taxon>
        <taxon>Polyporaceae</taxon>
        <taxon>Trametes</taxon>
    </lineage>
</organism>
<evidence type="ECO:0000256" key="5">
    <source>
        <dbReference type="SAM" id="Coils"/>
    </source>
</evidence>
<dbReference type="GO" id="GO:0008270">
    <property type="term" value="F:zinc ion binding"/>
    <property type="evidence" value="ECO:0007669"/>
    <property type="project" value="UniProtKB-KW"/>
</dbReference>
<gene>
    <name evidence="8" type="ORF">PYCCODRAFT_1433394</name>
</gene>
<dbReference type="AlphaFoldDB" id="A0A1Y2IV50"/>
<evidence type="ECO:0000259" key="7">
    <source>
        <dbReference type="PROSITE" id="PS50089"/>
    </source>
</evidence>
<evidence type="ECO:0000256" key="6">
    <source>
        <dbReference type="SAM" id="MobiDB-lite"/>
    </source>
</evidence>
<dbReference type="CDD" id="cd16449">
    <property type="entry name" value="RING-HC"/>
    <property type="match status" value="1"/>
</dbReference>
<dbReference type="InterPro" id="IPR017907">
    <property type="entry name" value="Znf_RING_CS"/>
</dbReference>
<protein>
    <recommendedName>
        <fullName evidence="7">RING-type domain-containing protein</fullName>
    </recommendedName>
</protein>
<feature type="region of interest" description="Disordered" evidence="6">
    <location>
        <begin position="270"/>
        <end position="421"/>
    </location>
</feature>
<sequence>MGPVTRSRVNKDAQPSSSKVTLDEESSELSEVDTYPGSADDAATPGAQSKSGEESIQSLLSRALGGVRELERENTNLHKKVKALEAKLDRLTGADDVPLALPRGKRSAATAAKLKSEVFRLSKQVQRLEKANEKYRKRIHQLSLKELKTEAEDLLDTAEFEVGDSAYKMRKLLRKFHDLMLANSLDENEECMICMEPLQPGKARSLPCQHTFCNSCVRQLVPEPDDHDSIRCPTCRSVCLREEAEPVEFTASEQWDALLDVAKQWAKMDVRREEDTTEEEDAEEFIDDEQDETSTTVSGPAPANPLESSPEPQPEADQRQDTAPLTPPRLRKRRIVSTSSPEPEPEPEPEPANAGTASEPAEPASANAAGHEEEQGNSMSQTPSTPPPSIQRTPSYAESPRNDKRRRLEELAEARSQRRRR</sequence>
<feature type="coiled-coil region" evidence="5">
    <location>
        <begin position="67"/>
        <end position="145"/>
    </location>
</feature>
<dbReference type="InterPro" id="IPR013083">
    <property type="entry name" value="Znf_RING/FYVE/PHD"/>
</dbReference>
<dbReference type="OrthoDB" id="1923159at2759"/>
<feature type="compositionally biased region" description="Polar residues" evidence="6">
    <location>
        <begin position="46"/>
        <end position="55"/>
    </location>
</feature>
<evidence type="ECO:0000313" key="9">
    <source>
        <dbReference type="Proteomes" id="UP000193067"/>
    </source>
</evidence>
<evidence type="ECO:0000256" key="3">
    <source>
        <dbReference type="ARBA" id="ARBA00022833"/>
    </source>
</evidence>
<evidence type="ECO:0000256" key="2">
    <source>
        <dbReference type="ARBA" id="ARBA00022771"/>
    </source>
</evidence>
<keyword evidence="5" id="KW-0175">Coiled coil</keyword>
<dbReference type="Gene3D" id="3.30.40.10">
    <property type="entry name" value="Zinc/RING finger domain, C3HC4 (zinc finger)"/>
    <property type="match status" value="1"/>
</dbReference>
<evidence type="ECO:0000313" key="8">
    <source>
        <dbReference type="EMBL" id="OSD04523.1"/>
    </source>
</evidence>
<keyword evidence="3" id="KW-0862">Zinc</keyword>
<accession>A0A1Y2IV50</accession>
<name>A0A1Y2IV50_TRAC3</name>
<keyword evidence="1" id="KW-0479">Metal-binding</keyword>
<dbReference type="PROSITE" id="PS00518">
    <property type="entry name" value="ZF_RING_1"/>
    <property type="match status" value="1"/>
</dbReference>
<feature type="region of interest" description="Disordered" evidence="6">
    <location>
        <begin position="1"/>
        <end position="55"/>
    </location>
</feature>
<dbReference type="STRING" id="1353009.A0A1Y2IV50"/>
<dbReference type="InterPro" id="IPR047126">
    <property type="entry name" value="RNF141-like"/>
</dbReference>
<dbReference type="SMART" id="SM00184">
    <property type="entry name" value="RING"/>
    <property type="match status" value="1"/>
</dbReference>
<dbReference type="EMBL" id="KZ084096">
    <property type="protein sequence ID" value="OSD04523.1"/>
    <property type="molecule type" value="Genomic_DNA"/>
</dbReference>
<dbReference type="PROSITE" id="PS50089">
    <property type="entry name" value="ZF_RING_2"/>
    <property type="match status" value="1"/>
</dbReference>
<evidence type="ECO:0000256" key="1">
    <source>
        <dbReference type="ARBA" id="ARBA00022723"/>
    </source>
</evidence>
<keyword evidence="9" id="KW-1185">Reference proteome</keyword>
<feature type="domain" description="RING-type" evidence="7">
    <location>
        <begin position="191"/>
        <end position="236"/>
    </location>
</feature>